<reference evidence="1" key="1">
    <citation type="journal article" date="2014" name="Front. Microbiol.">
        <title>High frequency of phylogenetically diverse reductive dehalogenase-homologous genes in deep subseafloor sedimentary metagenomes.</title>
        <authorList>
            <person name="Kawai M."/>
            <person name="Futagami T."/>
            <person name="Toyoda A."/>
            <person name="Takaki Y."/>
            <person name="Nishi S."/>
            <person name="Hori S."/>
            <person name="Arai W."/>
            <person name="Tsubouchi T."/>
            <person name="Morono Y."/>
            <person name="Uchiyama I."/>
            <person name="Ito T."/>
            <person name="Fujiyama A."/>
            <person name="Inagaki F."/>
            <person name="Takami H."/>
        </authorList>
    </citation>
    <scope>NUCLEOTIDE SEQUENCE</scope>
    <source>
        <strain evidence="1">Expedition CK06-06</strain>
    </source>
</reference>
<sequence length="35" mass="4114">AIFHNVPGHHSWQPDDVYIKLEGWFYQRAGVMNAE</sequence>
<accession>X1SWB0</accession>
<comment type="caution">
    <text evidence="1">The sequence shown here is derived from an EMBL/GenBank/DDBJ whole genome shotgun (WGS) entry which is preliminary data.</text>
</comment>
<gene>
    <name evidence="1" type="ORF">S12H4_21453</name>
</gene>
<proteinExistence type="predicted"/>
<organism evidence="1">
    <name type="scientific">marine sediment metagenome</name>
    <dbReference type="NCBI Taxonomy" id="412755"/>
    <lineage>
        <taxon>unclassified sequences</taxon>
        <taxon>metagenomes</taxon>
        <taxon>ecological metagenomes</taxon>
    </lineage>
</organism>
<name>X1SWB0_9ZZZZ</name>
<evidence type="ECO:0000313" key="1">
    <source>
        <dbReference type="EMBL" id="GAI83421.1"/>
    </source>
</evidence>
<dbReference type="EMBL" id="BARW01011037">
    <property type="protein sequence ID" value="GAI83421.1"/>
    <property type="molecule type" value="Genomic_DNA"/>
</dbReference>
<dbReference type="AlphaFoldDB" id="X1SWB0"/>
<feature type="non-terminal residue" evidence="1">
    <location>
        <position position="1"/>
    </location>
</feature>
<protein>
    <submittedName>
        <fullName evidence="1">Uncharacterized protein</fullName>
    </submittedName>
</protein>